<dbReference type="HAMAP" id="MF_00375">
    <property type="entry name" value="HemL_aminotrans_3"/>
    <property type="match status" value="1"/>
</dbReference>
<dbReference type="AlphaFoldDB" id="A0A1M6TEX9"/>
<dbReference type="Proteomes" id="UP000189810">
    <property type="component" value="Chromosome I"/>
</dbReference>
<dbReference type="PANTHER" id="PTHR43713">
    <property type="entry name" value="GLUTAMATE-1-SEMIALDEHYDE 2,1-AMINOMUTASE"/>
    <property type="match status" value="1"/>
</dbReference>
<dbReference type="InterPro" id="IPR015424">
    <property type="entry name" value="PyrdxlP-dep_Trfase"/>
</dbReference>
<comment type="subunit">
    <text evidence="7">Homodimer.</text>
</comment>
<dbReference type="GO" id="GO:0008483">
    <property type="term" value="F:transaminase activity"/>
    <property type="evidence" value="ECO:0007669"/>
    <property type="project" value="InterPro"/>
</dbReference>
<dbReference type="GO" id="GO:0006782">
    <property type="term" value="P:protoporphyrinogen IX biosynthetic process"/>
    <property type="evidence" value="ECO:0007669"/>
    <property type="project" value="UniProtKB-UniRule"/>
</dbReference>
<keyword evidence="7" id="KW-0963">Cytoplasm</keyword>
<keyword evidence="6 7" id="KW-0627">Porphyrin biosynthesis</keyword>
<dbReference type="CDD" id="cd00610">
    <property type="entry name" value="OAT_like"/>
    <property type="match status" value="1"/>
</dbReference>
<dbReference type="SUPFAM" id="SSF53383">
    <property type="entry name" value="PLP-dependent transferases"/>
    <property type="match status" value="1"/>
</dbReference>
<gene>
    <name evidence="7" type="primary">hemL</name>
    <name evidence="8" type="ORF">SAMN05444391_1429</name>
</gene>
<proteinExistence type="inferred from homology"/>
<evidence type="ECO:0000256" key="3">
    <source>
        <dbReference type="ARBA" id="ARBA00008981"/>
    </source>
</evidence>
<dbReference type="NCBIfam" id="TIGR00713">
    <property type="entry name" value="hemL"/>
    <property type="match status" value="1"/>
</dbReference>
<accession>A0A1M6TEX9</accession>
<protein>
    <recommendedName>
        <fullName evidence="7">Glutamate-1-semialdehyde 2,1-aminomutase</fullName>
        <shortName evidence="7">GSA</shortName>
        <ecNumber evidence="7">5.4.3.8</ecNumber>
    </recommendedName>
    <alternativeName>
        <fullName evidence="7">Glutamate-1-semialdehyde aminotransferase</fullName>
        <shortName evidence="7">GSA-AT</shortName>
    </alternativeName>
</protein>
<keyword evidence="5 7" id="KW-0413">Isomerase</keyword>
<dbReference type="Gene3D" id="3.90.1150.10">
    <property type="entry name" value="Aspartate Aminotransferase, domain 1"/>
    <property type="match status" value="1"/>
</dbReference>
<comment type="cofactor">
    <cofactor evidence="1 7">
        <name>pyridoxal 5'-phosphate</name>
        <dbReference type="ChEBI" id="CHEBI:597326"/>
    </cofactor>
</comment>
<dbReference type="InterPro" id="IPR004639">
    <property type="entry name" value="4pyrrol_synth_GluAld_NH2Trfase"/>
</dbReference>
<dbReference type="InterPro" id="IPR015421">
    <property type="entry name" value="PyrdxlP-dep_Trfase_major"/>
</dbReference>
<evidence type="ECO:0000256" key="2">
    <source>
        <dbReference type="ARBA" id="ARBA00004819"/>
    </source>
</evidence>
<dbReference type="GO" id="GO:0005737">
    <property type="term" value="C:cytoplasm"/>
    <property type="evidence" value="ECO:0007669"/>
    <property type="project" value="UniProtKB-SubCell"/>
</dbReference>
<evidence type="ECO:0000256" key="7">
    <source>
        <dbReference type="HAMAP-Rule" id="MF_00375"/>
    </source>
</evidence>
<comment type="subcellular location">
    <subcellularLocation>
        <location evidence="7">Cytoplasm</location>
    </subcellularLocation>
</comment>
<sequence>MNLNRVLHEQARNLMPGGVSSPVRAFKAVGGDPIIVQKALGSRIWDVEGKEYIDYLCSWGPLILGHAHPRVVSAIKRQAELGLSYGLTNVHEIELAKLVVELMPSVEMVRFVSSGTEATMSAIRLARGYTGRKYVIKFDGCYHGHVDSLLVKAGSGVATLAIPGTPGIPEEIANLTIVLPYNNLEAVKETFEKYQDQIACIIVEPVAGNMGVVPPEKGFLEGLREITLKYGALLIFDEVITNFRLSLGGAQEYYGVQPDITCMGKILGGGMPLGAYGGKKEIMEKVAPEGPVYQAGTLSGNPLSMVAGIETLKELIETKPYERLRKLTQRLTSGISEILSRKGIAHTINQVESMFTVFFTEGPVKDYESAKRSDLDTFAKFFRALLERGILFSPAQFEAWFLSVAHTDADVDLTLERIEDAVRGL</sequence>
<dbReference type="GO" id="GO:0042286">
    <property type="term" value="F:glutamate-1-semialdehyde 2,1-aminomutase activity"/>
    <property type="evidence" value="ECO:0007669"/>
    <property type="project" value="UniProtKB-UniRule"/>
</dbReference>
<dbReference type="InterPro" id="IPR015422">
    <property type="entry name" value="PyrdxlP-dep_Trfase_small"/>
</dbReference>
<dbReference type="Pfam" id="PF00202">
    <property type="entry name" value="Aminotran_3"/>
    <property type="match status" value="1"/>
</dbReference>
<dbReference type="PANTHER" id="PTHR43713:SF3">
    <property type="entry name" value="GLUTAMATE-1-SEMIALDEHYDE 2,1-AMINOMUTASE 1, CHLOROPLASTIC-RELATED"/>
    <property type="match status" value="1"/>
</dbReference>
<comment type="pathway">
    <text evidence="2">Porphyrin-containing compound metabolism; protoporphyrin-IX biosynthesis; 5-aminolevulinate from L-glutamyl-tRNA(Glu): step 2/2.</text>
</comment>
<dbReference type="OrthoDB" id="9807885at2"/>
<dbReference type="Gene3D" id="3.40.640.10">
    <property type="entry name" value="Type I PLP-dependent aspartate aminotransferase-like (Major domain)"/>
    <property type="match status" value="1"/>
</dbReference>
<keyword evidence="9" id="KW-1185">Reference proteome</keyword>
<dbReference type="RefSeq" id="WP_079654511.1">
    <property type="nucleotide sequence ID" value="NZ_LT670846.1"/>
</dbReference>
<dbReference type="UniPathway" id="UPA00251">
    <property type="reaction ID" value="UER00317"/>
</dbReference>
<dbReference type="EC" id="5.4.3.8" evidence="7"/>
<dbReference type="STRING" id="381751.SAMN05444391_1429"/>
<evidence type="ECO:0000313" key="9">
    <source>
        <dbReference type="Proteomes" id="UP000189810"/>
    </source>
</evidence>
<comment type="catalytic activity">
    <reaction evidence="7">
        <text>(S)-4-amino-5-oxopentanoate = 5-aminolevulinate</text>
        <dbReference type="Rhea" id="RHEA:14265"/>
        <dbReference type="ChEBI" id="CHEBI:57501"/>
        <dbReference type="ChEBI" id="CHEBI:356416"/>
        <dbReference type="EC" id="5.4.3.8"/>
    </reaction>
</comment>
<evidence type="ECO:0000256" key="5">
    <source>
        <dbReference type="ARBA" id="ARBA00023235"/>
    </source>
</evidence>
<reference evidence="8 9" key="1">
    <citation type="submission" date="2016-11" db="EMBL/GenBank/DDBJ databases">
        <authorList>
            <person name="Jaros S."/>
            <person name="Januszkiewicz K."/>
            <person name="Wedrychowicz H."/>
        </authorList>
    </citation>
    <scope>NUCLEOTIDE SEQUENCE [LARGE SCALE GENOMIC DNA]</scope>
    <source>
        <strain evidence="8 9">DSM 19557</strain>
    </source>
</reference>
<organism evidence="8 9">
    <name type="scientific">Thermocrinis minervae</name>
    <dbReference type="NCBI Taxonomy" id="381751"/>
    <lineage>
        <taxon>Bacteria</taxon>
        <taxon>Pseudomonadati</taxon>
        <taxon>Aquificota</taxon>
        <taxon>Aquificia</taxon>
        <taxon>Aquificales</taxon>
        <taxon>Aquificaceae</taxon>
        <taxon>Thermocrinis</taxon>
    </lineage>
</organism>
<dbReference type="NCBIfam" id="NF000818">
    <property type="entry name" value="PRK00062.1"/>
    <property type="match status" value="1"/>
</dbReference>
<name>A0A1M6TEX9_9AQUI</name>
<keyword evidence="4 7" id="KW-0663">Pyridoxal phosphate</keyword>
<dbReference type="FunFam" id="3.40.640.10:FF:000021">
    <property type="entry name" value="Glutamate-1-semialdehyde 2,1-aminomutase"/>
    <property type="match status" value="1"/>
</dbReference>
<dbReference type="EMBL" id="LT670846">
    <property type="protein sequence ID" value="SHK55396.1"/>
    <property type="molecule type" value="Genomic_DNA"/>
</dbReference>
<evidence type="ECO:0000256" key="4">
    <source>
        <dbReference type="ARBA" id="ARBA00022898"/>
    </source>
</evidence>
<evidence type="ECO:0000256" key="6">
    <source>
        <dbReference type="ARBA" id="ARBA00023244"/>
    </source>
</evidence>
<evidence type="ECO:0000313" key="8">
    <source>
        <dbReference type="EMBL" id="SHK55396.1"/>
    </source>
</evidence>
<dbReference type="InterPro" id="IPR005814">
    <property type="entry name" value="Aminotrans_3"/>
</dbReference>
<comment type="similarity">
    <text evidence="3 7">Belongs to the class-III pyridoxal-phosphate-dependent aminotransferase family. HemL subfamily.</text>
</comment>
<feature type="modified residue" description="N6-(pyridoxal phosphate)lysine" evidence="7">
    <location>
        <position position="265"/>
    </location>
</feature>
<evidence type="ECO:0000256" key="1">
    <source>
        <dbReference type="ARBA" id="ARBA00001933"/>
    </source>
</evidence>
<dbReference type="GO" id="GO:0030170">
    <property type="term" value="F:pyridoxal phosphate binding"/>
    <property type="evidence" value="ECO:0007669"/>
    <property type="project" value="InterPro"/>
</dbReference>